<evidence type="ECO:0000259" key="15">
    <source>
        <dbReference type="Pfam" id="PF00275"/>
    </source>
</evidence>
<proteinExistence type="inferred from homology"/>
<protein>
    <recommendedName>
        <fullName evidence="12 14">UDP-N-acetylglucosamine 1-carboxyvinyltransferase</fullName>
        <ecNumber evidence="11 14">2.5.1.7</ecNumber>
    </recommendedName>
</protein>
<dbReference type="SUPFAM" id="SSF55205">
    <property type="entry name" value="EPT/RTPC-like"/>
    <property type="match status" value="1"/>
</dbReference>
<dbReference type="GO" id="GO:0019277">
    <property type="term" value="P:UDP-N-acetylgalactosamine biosynthetic process"/>
    <property type="evidence" value="ECO:0007669"/>
    <property type="project" value="InterPro"/>
</dbReference>
<evidence type="ECO:0000256" key="10">
    <source>
        <dbReference type="ARBA" id="ARBA00038367"/>
    </source>
</evidence>
<keyword evidence="8" id="KW-0131">Cell cycle</keyword>
<keyword evidence="5 16" id="KW-0808">Transferase</keyword>
<feature type="domain" description="Enolpyruvate transferase" evidence="15">
    <location>
        <begin position="11"/>
        <end position="418"/>
    </location>
</feature>
<dbReference type="EC" id="2.5.1.7" evidence="11 14"/>
<dbReference type="GO" id="GO:0005737">
    <property type="term" value="C:cytoplasm"/>
    <property type="evidence" value="ECO:0007669"/>
    <property type="project" value="UniProtKB-SubCell"/>
</dbReference>
<comment type="subcellular location">
    <subcellularLocation>
        <location evidence="1">Cytoplasm</location>
    </subcellularLocation>
</comment>
<dbReference type="Gene3D" id="3.65.10.10">
    <property type="entry name" value="Enolpyruvate transferase domain"/>
    <property type="match status" value="2"/>
</dbReference>
<gene>
    <name evidence="16" type="primary">murA</name>
    <name evidence="16" type="ORF">Csp_D28870</name>
</gene>
<evidence type="ECO:0000256" key="1">
    <source>
        <dbReference type="ARBA" id="ARBA00004496"/>
    </source>
</evidence>
<evidence type="ECO:0000313" key="16">
    <source>
        <dbReference type="EMBL" id="CBA31789.1"/>
    </source>
</evidence>
<dbReference type="GO" id="GO:0071555">
    <property type="term" value="P:cell wall organization"/>
    <property type="evidence" value="ECO:0007669"/>
    <property type="project" value="UniProtKB-KW"/>
</dbReference>
<keyword evidence="9" id="KW-0961">Cell wall biogenesis/degradation</keyword>
<dbReference type="InterPro" id="IPR001986">
    <property type="entry name" value="Enolpyruvate_Tfrase_dom"/>
</dbReference>
<reference evidence="16" key="1">
    <citation type="journal article" date="2010" name="Nature">
        <title>The Dynamic genome of Hydra.</title>
        <authorList>
            <person name="Chapman J.A."/>
            <person name="Kirkness E.F."/>
            <person name="Simakov O."/>
            <person name="Hampson S.E."/>
            <person name="Mitros T."/>
            <person name="Weinmaier T."/>
            <person name="Rattei T."/>
            <person name="Balasubramanian P.G."/>
            <person name="Borman J."/>
            <person name="Busam D."/>
            <person name="Disbennett K."/>
            <person name="Pfannkoch C."/>
            <person name="Sumin N."/>
            <person name="Sutton G."/>
            <person name="Viswanathan L."/>
            <person name="Walenz B."/>
            <person name="Goodstein D.M."/>
            <person name="Hellsten U."/>
            <person name="Kawashima T."/>
            <person name="Prochnik S.E."/>
            <person name="Putnam N.H."/>
            <person name="Shu S."/>
            <person name="Blumberg B."/>
            <person name="Dana C.E."/>
            <person name="Gee L."/>
            <person name="Kibler D.F."/>
            <person name="Law L."/>
            <person name="Lindgens D."/>
            <person name="Martinez D.E."/>
            <person name="Peng J."/>
            <person name="Wigge P.A."/>
            <person name="Bertulat B."/>
            <person name="Guder C."/>
            <person name="Nakamura Y."/>
            <person name="Ozbek S."/>
            <person name="Watanabe H."/>
            <person name="Khalturin K."/>
            <person name="Hemmrich G."/>
            <person name="Franke A."/>
            <person name="Augustin R."/>
            <person name="Fraune S."/>
            <person name="Hayakawa E."/>
            <person name="Hayakawa S."/>
            <person name="Hirose M."/>
            <person name="Hwang J."/>
            <person name="Ikeo K."/>
            <person name="Nishimiya-Fujisawa C."/>
            <person name="Ogura A."/>
            <person name="Takahashi T."/>
            <person name="Steinmetz P.R."/>
            <person name="Zhang X."/>
            <person name="Aufschnaiter R."/>
            <person name="Eder M.K."/>
            <person name="Gorny A.K."/>
            <person name="Salvenmoser W."/>
            <person name="Heimberg A.M."/>
            <person name="Wheeler B.M."/>
            <person name="Peterson K.J."/>
            <person name="Boettger A."/>
            <person name="Tischler P."/>
            <person name="Wolf A."/>
            <person name="Gojobori T."/>
            <person name="Remington K.A."/>
            <person name="Strausberg R.L."/>
            <person name="Venter J."/>
            <person name="Technau U."/>
            <person name="Hobmayer B."/>
            <person name="Bosch T.C."/>
            <person name="Holstein T.W."/>
            <person name="Fujisawa T."/>
            <person name="Bode H.R."/>
            <person name="David C.N."/>
            <person name="Rokhsar D.S."/>
            <person name="Steele R.E."/>
        </authorList>
    </citation>
    <scope>NUCLEOTIDE SEQUENCE</scope>
</reference>
<comment type="catalytic activity">
    <reaction evidence="13">
        <text>phosphoenolpyruvate + UDP-N-acetyl-alpha-D-glucosamine = UDP-N-acetyl-3-O-(1-carboxyvinyl)-alpha-D-glucosamine + phosphate</text>
        <dbReference type="Rhea" id="RHEA:18681"/>
        <dbReference type="ChEBI" id="CHEBI:43474"/>
        <dbReference type="ChEBI" id="CHEBI:57705"/>
        <dbReference type="ChEBI" id="CHEBI:58702"/>
        <dbReference type="ChEBI" id="CHEBI:68483"/>
        <dbReference type="EC" id="2.5.1.7"/>
    </reaction>
</comment>
<dbReference type="InterPro" id="IPR050068">
    <property type="entry name" value="MurA_subfamily"/>
</dbReference>
<evidence type="ECO:0000256" key="14">
    <source>
        <dbReference type="NCBIfam" id="TIGR01072"/>
    </source>
</evidence>
<comment type="pathway">
    <text evidence="2">Cell wall biogenesis; peptidoglycan biosynthesis.</text>
</comment>
<dbReference type="InterPro" id="IPR036968">
    <property type="entry name" value="Enolpyruvate_Tfrase_sf"/>
</dbReference>
<evidence type="ECO:0000256" key="12">
    <source>
        <dbReference type="ARBA" id="ARBA00039754"/>
    </source>
</evidence>
<accession>C9YE81</accession>
<dbReference type="InterPro" id="IPR013792">
    <property type="entry name" value="RNA3'P_cycl/enolpyr_Trfase_a/b"/>
</dbReference>
<dbReference type="CDD" id="cd01555">
    <property type="entry name" value="UdpNAET"/>
    <property type="match status" value="1"/>
</dbReference>
<evidence type="ECO:0000256" key="11">
    <source>
        <dbReference type="ARBA" id="ARBA00039108"/>
    </source>
</evidence>
<dbReference type="NCBIfam" id="NF006873">
    <property type="entry name" value="PRK09369.1"/>
    <property type="match status" value="1"/>
</dbReference>
<evidence type="ECO:0000256" key="8">
    <source>
        <dbReference type="ARBA" id="ARBA00023306"/>
    </source>
</evidence>
<dbReference type="GO" id="GO:0051301">
    <property type="term" value="P:cell division"/>
    <property type="evidence" value="ECO:0007669"/>
    <property type="project" value="UniProtKB-KW"/>
</dbReference>
<sequence length="430" mass="46249">MNLTMSTFEIEGGVPLRGTIRASGNKNAILPMIAACILTDQEVILDNVPDIIDVRHMLDVIVEIGGKVERSGERVSIHVASVRISEIGQALCNKVRTSILCVAGLLHRTGSARLFPPGGDVIGRRRLDTHFYGLMKLGAKVSINGVYDFTMPGPLTGAELFFDEPSVTGTEHILMAAAVSRGHTLIRNAACEPHVQDLAHLLNAMGAKISGIGTNQLSVEGVDSLHGTTYTVCHDHIEAASYLALAAATGGEITVEGTDKHAYGMCHRVFETLGVKIDLHDKHIFLSGNQRMQVTRDFDGAMPVIGDGPWPQFATDQMSCMITLATQVEGNVLFFEKMFESRLYFVDKLIGMGAAAVVCDPHRVVISGKSRLRGTTLPSPDIRAGMALLGAALCASGKSTVQNANMIQRGYEKLDEKLLALGARITHKPN</sequence>
<dbReference type="GO" id="GO:0008360">
    <property type="term" value="P:regulation of cell shape"/>
    <property type="evidence" value="ECO:0007669"/>
    <property type="project" value="UniProtKB-KW"/>
</dbReference>
<dbReference type="GO" id="GO:0008760">
    <property type="term" value="F:UDP-N-acetylglucosamine 1-carboxyvinyltransferase activity"/>
    <property type="evidence" value="ECO:0007669"/>
    <property type="project" value="UniProtKB-UniRule"/>
</dbReference>
<evidence type="ECO:0000256" key="3">
    <source>
        <dbReference type="ARBA" id="ARBA00022490"/>
    </source>
</evidence>
<dbReference type="Pfam" id="PF00275">
    <property type="entry name" value="EPSP_synthase"/>
    <property type="match status" value="1"/>
</dbReference>
<dbReference type="PANTHER" id="PTHR43783">
    <property type="entry name" value="UDP-N-ACETYLGLUCOSAMINE 1-CARBOXYVINYLTRANSFERASE"/>
    <property type="match status" value="1"/>
</dbReference>
<name>C9YE81_CURXX</name>
<evidence type="ECO:0000256" key="13">
    <source>
        <dbReference type="ARBA" id="ARBA00047527"/>
    </source>
</evidence>
<keyword evidence="6" id="KW-0133">Cell shape</keyword>
<evidence type="ECO:0000256" key="7">
    <source>
        <dbReference type="ARBA" id="ARBA00022984"/>
    </source>
</evidence>
<dbReference type="PANTHER" id="PTHR43783:SF1">
    <property type="entry name" value="UDP-N-ACETYLGLUCOSAMINE 1-CARBOXYVINYLTRANSFERASE"/>
    <property type="match status" value="1"/>
</dbReference>
<evidence type="ECO:0000256" key="9">
    <source>
        <dbReference type="ARBA" id="ARBA00023316"/>
    </source>
</evidence>
<evidence type="ECO:0000256" key="6">
    <source>
        <dbReference type="ARBA" id="ARBA00022960"/>
    </source>
</evidence>
<dbReference type="InterPro" id="IPR005750">
    <property type="entry name" value="UDP_GlcNAc_COvinyl_MurA"/>
</dbReference>
<keyword evidence="7" id="KW-0573">Peptidoglycan synthesis</keyword>
<keyword evidence="3" id="KW-0963">Cytoplasm</keyword>
<dbReference type="EMBL" id="FN543107">
    <property type="protein sequence ID" value="CBA31789.1"/>
    <property type="molecule type" value="Genomic_DNA"/>
</dbReference>
<dbReference type="AlphaFoldDB" id="C9YE81"/>
<dbReference type="GO" id="GO:0009252">
    <property type="term" value="P:peptidoglycan biosynthetic process"/>
    <property type="evidence" value="ECO:0007669"/>
    <property type="project" value="UniProtKB-UniRule"/>
</dbReference>
<dbReference type="NCBIfam" id="TIGR01072">
    <property type="entry name" value="murA"/>
    <property type="match status" value="1"/>
</dbReference>
<evidence type="ECO:0000256" key="2">
    <source>
        <dbReference type="ARBA" id="ARBA00004752"/>
    </source>
</evidence>
<comment type="similarity">
    <text evidence="10">Belongs to the EPSP synthase family. MurA subfamily.</text>
</comment>
<keyword evidence="4" id="KW-0132">Cell division</keyword>
<evidence type="ECO:0000256" key="4">
    <source>
        <dbReference type="ARBA" id="ARBA00022618"/>
    </source>
</evidence>
<evidence type="ECO:0000256" key="5">
    <source>
        <dbReference type="ARBA" id="ARBA00022679"/>
    </source>
</evidence>
<organism evidence="16">
    <name type="scientific">Curvibacter symbiont subsp. Hydra magnipapillata</name>
    <dbReference type="NCBI Taxonomy" id="667019"/>
    <lineage>
        <taxon>Bacteria</taxon>
        <taxon>Pseudomonadati</taxon>
        <taxon>Pseudomonadota</taxon>
        <taxon>Betaproteobacteria</taxon>
        <taxon>Burkholderiales</taxon>
        <taxon>Comamonadaceae</taxon>
        <taxon>Curvibacter</taxon>
    </lineage>
</organism>